<name>A0A0F9AB54_9ZZZZ</name>
<dbReference type="GO" id="GO:0006275">
    <property type="term" value="P:regulation of DNA replication"/>
    <property type="evidence" value="ECO:0007669"/>
    <property type="project" value="InterPro"/>
</dbReference>
<dbReference type="GO" id="GO:0030337">
    <property type="term" value="F:DNA polymerase processivity factor activity"/>
    <property type="evidence" value="ECO:0007669"/>
    <property type="project" value="InterPro"/>
</dbReference>
<dbReference type="Pfam" id="PF00705">
    <property type="entry name" value="PCNA_N"/>
    <property type="match status" value="1"/>
</dbReference>
<dbReference type="GO" id="GO:0003677">
    <property type="term" value="F:DNA binding"/>
    <property type="evidence" value="ECO:0007669"/>
    <property type="project" value="UniProtKB-KW"/>
</dbReference>
<protein>
    <recommendedName>
        <fullName evidence="2">Proliferating cell nuclear antigen PCNA N-terminal domain-containing protein</fullName>
    </recommendedName>
</protein>
<dbReference type="InterPro" id="IPR000730">
    <property type="entry name" value="Pr_cel_nuc_antig"/>
</dbReference>
<dbReference type="SUPFAM" id="SSF55979">
    <property type="entry name" value="DNA clamp"/>
    <property type="match status" value="1"/>
</dbReference>
<dbReference type="Gene3D" id="3.70.10.10">
    <property type="match status" value="1"/>
</dbReference>
<sequence length="112" mass="12525">MGYKFKLGKGKSHILKKLIKVLSGVVDETIFKINSEEFVVTAIDPGRNCLLKLVMPKECFIEFSCGKDDSYETSINLADLDKIMKRCTADDSIELASDIKQSLIKITMEKGC</sequence>
<reference evidence="3" key="1">
    <citation type="journal article" date="2015" name="Nature">
        <title>Complex archaea that bridge the gap between prokaryotes and eukaryotes.</title>
        <authorList>
            <person name="Spang A."/>
            <person name="Saw J.H."/>
            <person name="Jorgensen S.L."/>
            <person name="Zaremba-Niedzwiedzka K."/>
            <person name="Martijn J."/>
            <person name="Lind A.E."/>
            <person name="van Eijk R."/>
            <person name="Schleper C."/>
            <person name="Guy L."/>
            <person name="Ettema T.J."/>
        </authorList>
    </citation>
    <scope>NUCLEOTIDE SEQUENCE</scope>
</reference>
<dbReference type="InterPro" id="IPR046938">
    <property type="entry name" value="DNA_clamp_sf"/>
</dbReference>
<feature type="domain" description="Proliferating cell nuclear antigen PCNA N-terminal" evidence="2">
    <location>
        <begin position="11"/>
        <end position="109"/>
    </location>
</feature>
<dbReference type="InterPro" id="IPR022648">
    <property type="entry name" value="Pr_cel_nuc_antig_N"/>
</dbReference>
<evidence type="ECO:0000256" key="1">
    <source>
        <dbReference type="ARBA" id="ARBA00023125"/>
    </source>
</evidence>
<keyword evidence="1" id="KW-0238">DNA-binding</keyword>
<dbReference type="PANTHER" id="PTHR11352:SF0">
    <property type="entry name" value="PROLIFERATING CELL NUCLEAR ANTIGEN"/>
    <property type="match status" value="1"/>
</dbReference>
<organism evidence="3">
    <name type="scientific">marine sediment metagenome</name>
    <dbReference type="NCBI Taxonomy" id="412755"/>
    <lineage>
        <taxon>unclassified sequences</taxon>
        <taxon>metagenomes</taxon>
        <taxon>ecological metagenomes</taxon>
    </lineage>
</organism>
<gene>
    <name evidence="3" type="ORF">LCGC14_2870730</name>
</gene>
<dbReference type="GO" id="GO:0006272">
    <property type="term" value="P:leading strand elongation"/>
    <property type="evidence" value="ECO:0007669"/>
    <property type="project" value="TreeGrafter"/>
</dbReference>
<evidence type="ECO:0000313" key="3">
    <source>
        <dbReference type="EMBL" id="KKK75734.1"/>
    </source>
</evidence>
<dbReference type="EMBL" id="LAZR01055725">
    <property type="protein sequence ID" value="KKK75734.1"/>
    <property type="molecule type" value="Genomic_DNA"/>
</dbReference>
<dbReference type="PANTHER" id="PTHR11352">
    <property type="entry name" value="PROLIFERATING CELL NUCLEAR ANTIGEN"/>
    <property type="match status" value="1"/>
</dbReference>
<comment type="caution">
    <text evidence="3">The sequence shown here is derived from an EMBL/GenBank/DDBJ whole genome shotgun (WGS) entry which is preliminary data.</text>
</comment>
<dbReference type="AlphaFoldDB" id="A0A0F9AB54"/>
<evidence type="ECO:0000259" key="2">
    <source>
        <dbReference type="Pfam" id="PF00705"/>
    </source>
</evidence>
<accession>A0A0F9AB54</accession>
<proteinExistence type="predicted"/>